<evidence type="ECO:0000313" key="3">
    <source>
        <dbReference type="EMBL" id="KAL3788640.1"/>
    </source>
</evidence>
<gene>
    <name evidence="3" type="ORF">ACHAWO_011856</name>
</gene>
<keyword evidence="2" id="KW-0732">Signal</keyword>
<accession>A0ABD3PR24</accession>
<keyword evidence="4" id="KW-1185">Reference proteome</keyword>
<feature type="signal peptide" evidence="2">
    <location>
        <begin position="1"/>
        <end position="22"/>
    </location>
</feature>
<evidence type="ECO:0000256" key="2">
    <source>
        <dbReference type="SAM" id="SignalP"/>
    </source>
</evidence>
<sequence>MKFHLLLITVTVAALLAASANAFASHPDFNKKRLCSLLRSQPQPNFGDWTNDDFLNSLGGENNDPAENQQQQSPPQQQQQVPQNDLTDEEITMMAMRAAQFYNTETSIEEAYGIRREGPPRKQEE</sequence>
<feature type="chain" id="PRO_5044756973" evidence="2">
    <location>
        <begin position="23"/>
        <end position="125"/>
    </location>
</feature>
<dbReference type="AlphaFoldDB" id="A0ABD3PR24"/>
<feature type="compositionally biased region" description="Low complexity" evidence="1">
    <location>
        <begin position="69"/>
        <end position="83"/>
    </location>
</feature>
<comment type="caution">
    <text evidence="3">The sequence shown here is derived from an EMBL/GenBank/DDBJ whole genome shotgun (WGS) entry which is preliminary data.</text>
</comment>
<reference evidence="3 4" key="1">
    <citation type="submission" date="2024-10" db="EMBL/GenBank/DDBJ databases">
        <title>Updated reference genomes for cyclostephanoid diatoms.</title>
        <authorList>
            <person name="Roberts W.R."/>
            <person name="Alverson A.J."/>
        </authorList>
    </citation>
    <scope>NUCLEOTIDE SEQUENCE [LARGE SCALE GENOMIC DNA]</scope>
    <source>
        <strain evidence="3 4">AJA010-31</strain>
    </source>
</reference>
<feature type="region of interest" description="Disordered" evidence="1">
    <location>
        <begin position="41"/>
        <end position="87"/>
    </location>
</feature>
<organism evidence="3 4">
    <name type="scientific">Cyclotella atomus</name>
    <dbReference type="NCBI Taxonomy" id="382360"/>
    <lineage>
        <taxon>Eukaryota</taxon>
        <taxon>Sar</taxon>
        <taxon>Stramenopiles</taxon>
        <taxon>Ochrophyta</taxon>
        <taxon>Bacillariophyta</taxon>
        <taxon>Coscinodiscophyceae</taxon>
        <taxon>Thalassiosirophycidae</taxon>
        <taxon>Stephanodiscales</taxon>
        <taxon>Stephanodiscaceae</taxon>
        <taxon>Cyclotella</taxon>
    </lineage>
</organism>
<evidence type="ECO:0000256" key="1">
    <source>
        <dbReference type="SAM" id="MobiDB-lite"/>
    </source>
</evidence>
<evidence type="ECO:0000313" key="4">
    <source>
        <dbReference type="Proteomes" id="UP001530400"/>
    </source>
</evidence>
<name>A0ABD3PR24_9STRA</name>
<dbReference type="Proteomes" id="UP001530400">
    <property type="component" value="Unassembled WGS sequence"/>
</dbReference>
<proteinExistence type="predicted"/>
<protein>
    <submittedName>
        <fullName evidence="3">Uncharacterized protein</fullName>
    </submittedName>
</protein>
<dbReference type="EMBL" id="JALLPJ020000557">
    <property type="protein sequence ID" value="KAL3788640.1"/>
    <property type="molecule type" value="Genomic_DNA"/>
</dbReference>